<dbReference type="EMBL" id="FN653439">
    <property type="protein sequence ID" value="CBY15174.1"/>
    <property type="molecule type" value="Genomic_DNA"/>
</dbReference>
<gene>
    <name evidence="2" type="ORF">GSOID_T00012067001</name>
</gene>
<reference evidence="2" key="1">
    <citation type="journal article" date="2010" name="Science">
        <title>Plasticity of animal genome architecture unmasked by rapid evolution of a pelagic tunicate.</title>
        <authorList>
            <person name="Denoeud F."/>
            <person name="Henriet S."/>
            <person name="Mungpakdee S."/>
            <person name="Aury J.M."/>
            <person name="Da Silva C."/>
            <person name="Brinkmann H."/>
            <person name="Mikhaleva J."/>
            <person name="Olsen L.C."/>
            <person name="Jubin C."/>
            <person name="Canestro C."/>
            <person name="Bouquet J.M."/>
            <person name="Danks G."/>
            <person name="Poulain J."/>
            <person name="Campsteijn C."/>
            <person name="Adamski M."/>
            <person name="Cross I."/>
            <person name="Yadetie F."/>
            <person name="Muffato M."/>
            <person name="Louis A."/>
            <person name="Butcher S."/>
            <person name="Tsagkogeorga G."/>
            <person name="Konrad A."/>
            <person name="Singh S."/>
            <person name="Jensen M.F."/>
            <person name="Cong E.H."/>
            <person name="Eikeseth-Otteraa H."/>
            <person name="Noel B."/>
            <person name="Anthouard V."/>
            <person name="Porcel B.M."/>
            <person name="Kachouri-Lafond R."/>
            <person name="Nishino A."/>
            <person name="Ugolini M."/>
            <person name="Chourrout P."/>
            <person name="Nishida H."/>
            <person name="Aasland R."/>
            <person name="Huzurbazar S."/>
            <person name="Westhof E."/>
            <person name="Delsuc F."/>
            <person name="Lehrach H."/>
            <person name="Reinhardt R."/>
            <person name="Weissenbach J."/>
            <person name="Roy S.W."/>
            <person name="Artiguenave F."/>
            <person name="Postlethwait J.H."/>
            <person name="Manak J.R."/>
            <person name="Thompson E.M."/>
            <person name="Jaillon O."/>
            <person name="Du Pasquier L."/>
            <person name="Boudinot P."/>
            <person name="Liberles D.A."/>
            <person name="Volff J.N."/>
            <person name="Philippe H."/>
            <person name="Lenhard B."/>
            <person name="Roest Crollius H."/>
            <person name="Wincker P."/>
            <person name="Chourrout D."/>
        </authorList>
    </citation>
    <scope>NUCLEOTIDE SEQUENCE [LARGE SCALE GENOMIC DNA]</scope>
</reference>
<feature type="region of interest" description="Disordered" evidence="1">
    <location>
        <begin position="379"/>
        <end position="518"/>
    </location>
</feature>
<evidence type="ECO:0000313" key="3">
    <source>
        <dbReference type="Proteomes" id="UP000001307"/>
    </source>
</evidence>
<feature type="compositionally biased region" description="Basic and acidic residues" evidence="1">
    <location>
        <begin position="332"/>
        <end position="362"/>
    </location>
</feature>
<name>E4XZW2_OIKDI</name>
<proteinExistence type="predicted"/>
<feature type="compositionally biased region" description="Polar residues" evidence="1">
    <location>
        <begin position="384"/>
        <end position="396"/>
    </location>
</feature>
<organism evidence="2">
    <name type="scientific">Oikopleura dioica</name>
    <name type="common">Tunicate</name>
    <dbReference type="NCBI Taxonomy" id="34765"/>
    <lineage>
        <taxon>Eukaryota</taxon>
        <taxon>Metazoa</taxon>
        <taxon>Chordata</taxon>
        <taxon>Tunicata</taxon>
        <taxon>Appendicularia</taxon>
        <taxon>Copelata</taxon>
        <taxon>Oikopleuridae</taxon>
        <taxon>Oikopleura</taxon>
    </lineage>
</organism>
<evidence type="ECO:0000313" key="2">
    <source>
        <dbReference type="EMBL" id="CBY15174.1"/>
    </source>
</evidence>
<accession>E4XZW2</accession>
<feature type="region of interest" description="Disordered" evidence="1">
    <location>
        <begin position="126"/>
        <end position="209"/>
    </location>
</feature>
<sequence>MEERLLIDEGGDEEDQVIQNIRDGLPVAEVPSRNGELSVIAEAEEENSRVEPLDPVDPQGAARTASKAGEEHSGVEVLDYAWSENAARTASPPVEKMEEDPPAPVEPAQPLEPAVAQKLARTLLDGNRQRKYITPDENHNDLRCRPSHQEFRARQERQNSTDRQDRQTSEKPARREERRKVESTIHVPSPRVQPMYTRAELQSKTLGSRPRRSDIIRFTDGTRARRDELIEVQHKLWWLQANDAIKASVYEDPQSWSRTKLKECYRRTRAEVDPPADSTWAATMAEIMRLQETVELLRFIENNRYRLPGEMRMAKSNLHRQSDVATLTQTLDDARRGTERERKQRAQEEADKQTHLDQLREERVARRREELLRQDWARDRSHSPCRSPSQKRLSTSSDEDRQSENPAKRWPVNPSRTRESGWPSLPASSKPAARNMPSSWERPAPSARPVPPSWGKEPTAASSARKARTERLGYPEQQPQKRAVVRIVERGPTDGCGNGQVRTAQGEQEGSKRKPTGS</sequence>
<dbReference type="Proteomes" id="UP000001307">
    <property type="component" value="Unassembled WGS sequence"/>
</dbReference>
<feature type="region of interest" description="Disordered" evidence="1">
    <location>
        <begin position="316"/>
        <end position="362"/>
    </location>
</feature>
<evidence type="ECO:0000256" key="1">
    <source>
        <dbReference type="SAM" id="MobiDB-lite"/>
    </source>
</evidence>
<feature type="compositionally biased region" description="Basic and acidic residues" evidence="1">
    <location>
        <begin position="398"/>
        <end position="407"/>
    </location>
</feature>
<keyword evidence="3" id="KW-1185">Reference proteome</keyword>
<feature type="compositionally biased region" description="Basic and acidic residues" evidence="1">
    <location>
        <begin position="133"/>
        <end position="183"/>
    </location>
</feature>
<dbReference type="InParanoid" id="E4XZW2"/>
<feature type="region of interest" description="Disordered" evidence="1">
    <location>
        <begin position="42"/>
        <end position="110"/>
    </location>
</feature>
<dbReference type="AlphaFoldDB" id="E4XZW2"/>
<protein>
    <submittedName>
        <fullName evidence="2">Uncharacterized protein</fullName>
    </submittedName>
</protein>